<keyword evidence="1" id="KW-0677">Repeat</keyword>
<evidence type="ECO:0000259" key="5">
    <source>
        <dbReference type="PROSITE" id="PS50102"/>
    </source>
</evidence>
<accession>M9LQF4</accession>
<dbReference type="GO" id="GO:0003729">
    <property type="term" value="F:mRNA binding"/>
    <property type="evidence" value="ECO:0007669"/>
    <property type="project" value="TreeGrafter"/>
</dbReference>
<evidence type="ECO:0000256" key="1">
    <source>
        <dbReference type="ARBA" id="ARBA00022737"/>
    </source>
</evidence>
<evidence type="ECO:0000256" key="2">
    <source>
        <dbReference type="ARBA" id="ARBA00022884"/>
    </source>
</evidence>
<protein>
    <submittedName>
        <fullName evidence="6">Nuclear porin</fullName>
    </submittedName>
</protein>
<reference evidence="7" key="1">
    <citation type="journal article" date="2013" name="Genome Announc.">
        <title>Genome sequence of the basidiomycetous yeast Pseudozyma antarctica T-34, a producer of the glycolipid biosurfactants mannosylerythritol lipids.</title>
        <authorList>
            <person name="Morita T."/>
            <person name="Koike H."/>
            <person name="Koyama Y."/>
            <person name="Hagiwara H."/>
            <person name="Ito E."/>
            <person name="Fukuoka T."/>
            <person name="Imura T."/>
            <person name="Machida M."/>
            <person name="Kitamoto D."/>
        </authorList>
    </citation>
    <scope>NUCLEOTIDE SEQUENCE [LARGE SCALE GENOMIC DNA]</scope>
    <source>
        <strain evidence="7">T-34</strain>
    </source>
</reference>
<dbReference type="PANTHER" id="PTHR48032:SF6">
    <property type="entry name" value="RNA-BINDING (RRM_RBD_RNP MOTIFS) FAMILY PROTEIN"/>
    <property type="match status" value="1"/>
</dbReference>
<feature type="domain" description="RRM" evidence="5">
    <location>
        <begin position="364"/>
        <end position="441"/>
    </location>
</feature>
<feature type="region of interest" description="Disordered" evidence="4">
    <location>
        <begin position="69"/>
        <end position="102"/>
    </location>
</feature>
<dbReference type="InterPro" id="IPR012677">
    <property type="entry name" value="Nucleotide-bd_a/b_plait_sf"/>
</dbReference>
<proteinExistence type="predicted"/>
<dbReference type="PROSITE" id="PS50102">
    <property type="entry name" value="RRM"/>
    <property type="match status" value="2"/>
</dbReference>
<feature type="compositionally biased region" description="Low complexity" evidence="4">
    <location>
        <begin position="171"/>
        <end position="192"/>
    </location>
</feature>
<dbReference type="SUPFAM" id="SSF54928">
    <property type="entry name" value="RNA-binding domain, RBD"/>
    <property type="match status" value="2"/>
</dbReference>
<dbReference type="InterPro" id="IPR000504">
    <property type="entry name" value="RRM_dom"/>
</dbReference>
<feature type="compositionally biased region" description="Polar residues" evidence="4">
    <location>
        <begin position="442"/>
        <end position="451"/>
    </location>
</feature>
<dbReference type="InterPro" id="IPR034156">
    <property type="entry name" value="Hrp1_RRM1"/>
</dbReference>
<dbReference type="SMART" id="SM00360">
    <property type="entry name" value="RRM"/>
    <property type="match status" value="2"/>
</dbReference>
<organism evidence="6 7">
    <name type="scientific">Pseudozyma antarctica (strain T-34)</name>
    <name type="common">Yeast</name>
    <name type="synonym">Candida antarctica</name>
    <dbReference type="NCBI Taxonomy" id="1151754"/>
    <lineage>
        <taxon>Eukaryota</taxon>
        <taxon>Fungi</taxon>
        <taxon>Dikarya</taxon>
        <taxon>Basidiomycota</taxon>
        <taxon>Ustilaginomycotina</taxon>
        <taxon>Ustilaginomycetes</taxon>
        <taxon>Ustilaginales</taxon>
        <taxon>Ustilaginaceae</taxon>
        <taxon>Moesziomyces</taxon>
    </lineage>
</organism>
<evidence type="ECO:0000256" key="3">
    <source>
        <dbReference type="PROSITE-ProRule" id="PRU00176"/>
    </source>
</evidence>
<feature type="compositionally biased region" description="Basic and acidic residues" evidence="4">
    <location>
        <begin position="651"/>
        <end position="694"/>
    </location>
</feature>
<evidence type="ECO:0000313" key="6">
    <source>
        <dbReference type="EMBL" id="GAC74716.1"/>
    </source>
</evidence>
<evidence type="ECO:0000256" key="4">
    <source>
        <dbReference type="SAM" id="MobiDB-lite"/>
    </source>
</evidence>
<gene>
    <name evidence="6" type="ORF">PANT_12d00104</name>
</gene>
<sequence length="694" mass="74325">MARERRPFQTAAALTSSRAGFALPNRQFRSALFRIAPPFGRLMPSPPLARDGGAERLHCCLFKGLELQQRPRPSLRHPQHPSALPAPTYTRQQQQQQQHRQTFTMASLEDTDDLYADLYGAAEGGVGDVVDLGGEDKDTAKDEQDLIGYEDDDRKDVGGDSRDAGKSGDEAAAAPSTSSFIPPPSSAQQQQQHGGGMQIKGSFIPPPESSSQAHGDVRDLTPSSRNDASASAYDAGAGGYGGQQGAADANRNDNRELPPHEMPEEGKMFVGGLNWDTTEDSLRRYFSQFGEVGHCTVMRDANTGRSRGFAFLNFVDPKAVNTVMVREHYLDGKVIDPKRAIPRPQQSHHGLGGGFGAGQPAANQKLFVGGLPASVTPESFRTFFEQFGTLSECTCMMDRETGRPRGFGFLTYADDASLERILSANPIMFDGKEVDVKRAQSKNDPQSLQLRRQQRFDNPDAAMGTGMGPGMGPGMGGRMQQGNRFATGSNSYGGGNMGGNGWGMNPMMMGMMGQNASGGFDPNAMAQMYQSMGWNPQMAWQQMMASMSQGGAGGAGGMDMNAMMGGMGAMGGMGIMSPPPANSMSPTLAAGSANGGNGRASSNGPSGPPPSGDDRNDRSDRAGRYQRAGSHTSGGGGGGGSRAGLPSKPGYDSRDDRERSPPRGGSREDRSYRRERSPYRRDERRQDNGYRNRY</sequence>
<dbReference type="InterPro" id="IPR035979">
    <property type="entry name" value="RBD_domain_sf"/>
</dbReference>
<evidence type="ECO:0000313" key="7">
    <source>
        <dbReference type="Proteomes" id="UP000011976"/>
    </source>
</evidence>
<dbReference type="Pfam" id="PF00076">
    <property type="entry name" value="RRM_1"/>
    <property type="match status" value="2"/>
</dbReference>
<feature type="compositionally biased region" description="Basic and acidic residues" evidence="4">
    <location>
        <begin position="250"/>
        <end position="266"/>
    </location>
</feature>
<dbReference type="Gene3D" id="3.30.70.330">
    <property type="match status" value="2"/>
</dbReference>
<dbReference type="EMBL" id="DF196778">
    <property type="protein sequence ID" value="GAC74716.1"/>
    <property type="molecule type" value="Genomic_DNA"/>
</dbReference>
<dbReference type="AlphaFoldDB" id="M9LQF4"/>
<feature type="region of interest" description="Disordered" evidence="4">
    <location>
        <begin position="578"/>
        <end position="694"/>
    </location>
</feature>
<feature type="compositionally biased region" description="Basic and acidic residues" evidence="4">
    <location>
        <begin position="612"/>
        <end position="623"/>
    </location>
</feature>
<keyword evidence="2 3" id="KW-0694">RNA-binding</keyword>
<dbReference type="PANTHER" id="PTHR48032">
    <property type="entry name" value="RNA-BINDING PROTEIN MUSASHI HOMOLOG RBP6"/>
    <property type="match status" value="1"/>
</dbReference>
<feature type="domain" description="RRM" evidence="5">
    <location>
        <begin position="266"/>
        <end position="341"/>
    </location>
</feature>
<feature type="region of interest" description="Disordered" evidence="4">
    <location>
        <begin position="437"/>
        <end position="465"/>
    </location>
</feature>
<feature type="compositionally biased region" description="Gly residues" evidence="4">
    <location>
        <begin position="632"/>
        <end position="642"/>
    </location>
</feature>
<dbReference type="OrthoDB" id="1875751at2759"/>
<dbReference type="STRING" id="1151754.M9LQF4"/>
<dbReference type="Proteomes" id="UP000011976">
    <property type="component" value="Unassembled WGS sequence"/>
</dbReference>
<dbReference type="CDD" id="cd12577">
    <property type="entry name" value="RRM1_Hrp1p"/>
    <property type="match status" value="1"/>
</dbReference>
<feature type="compositionally biased region" description="Basic and acidic residues" evidence="4">
    <location>
        <begin position="152"/>
        <end position="169"/>
    </location>
</feature>
<dbReference type="FunFam" id="3.30.70.330:FF:000025">
    <property type="entry name" value="RNA-binding protein Musashi homolog 2 isoform X1"/>
    <property type="match status" value="1"/>
</dbReference>
<feature type="compositionally biased region" description="Basic and acidic residues" evidence="4">
    <location>
        <begin position="134"/>
        <end position="144"/>
    </location>
</feature>
<name>M9LQF4_PSEA3</name>
<dbReference type="GO" id="GO:0006417">
    <property type="term" value="P:regulation of translation"/>
    <property type="evidence" value="ECO:0007669"/>
    <property type="project" value="TreeGrafter"/>
</dbReference>
<feature type="region of interest" description="Disordered" evidence="4">
    <location>
        <begin position="129"/>
        <end position="266"/>
    </location>
</feature>